<evidence type="ECO:0000256" key="1">
    <source>
        <dbReference type="SAM" id="MobiDB-lite"/>
    </source>
</evidence>
<dbReference type="VEuPathDB" id="PlasmoDB:PVX_091795"/>
<feature type="region of interest" description="Disordered" evidence="1">
    <location>
        <begin position="501"/>
        <end position="556"/>
    </location>
</feature>
<dbReference type="PhylomeDB" id="A5K4P6"/>
<dbReference type="InterPro" id="IPR013584">
    <property type="entry name" value="RAP"/>
</dbReference>
<dbReference type="InParanoid" id="A5K4P6"/>
<feature type="region of interest" description="Disordered" evidence="1">
    <location>
        <begin position="52"/>
        <end position="79"/>
    </location>
</feature>
<protein>
    <recommendedName>
        <fullName evidence="2">RAP domain-containing protein</fullName>
    </recommendedName>
</protein>
<feature type="compositionally biased region" description="Basic and acidic residues" evidence="1">
    <location>
        <begin position="61"/>
        <end position="79"/>
    </location>
</feature>
<dbReference type="RefSeq" id="XP_001615351.1">
    <property type="nucleotide sequence ID" value="XM_001615301.1"/>
</dbReference>
<feature type="domain" description="RAP" evidence="2">
    <location>
        <begin position="600"/>
        <end position="658"/>
    </location>
</feature>
<dbReference type="Proteomes" id="UP000008333">
    <property type="component" value="Unassembled WGS sequence"/>
</dbReference>
<sequence>MFFTDVRFISKLARNKLNKRRSWIKRNKKWMLPKVEKSYLKQEQDFVVQHKTVPQGGGSHAGKEATRGEVKYEEGKTGEAPSDFRRILEETTRKEKKHLKPHEYKKLLKRKVGSGATPNDDKLQLKHLLRSGKGEKTHKGMQIDIKDYQDDEKERKKNEMNTFWYMPNPFEKKGVYGMKENSFYKSFMRDRERQLDYINTSKLNESEQKLLNEMRKRGNNVSGELLNESVTPLDGNQKREKKIRINPKKYWFDDAYRSPDIPTLSSVKARELRFLMMNEAKLVRKGKPVDVELWLAFMNRVVNLSSKVHVRSLLRYLQTIASVKVKNKKMISEILCEILKRENMMKPKHYVYLFQGCSRLKWSNLQLIYALKNMTLCWPILRNNFLVKCANSISKLGLASSLYSKAFQITLSERLGNFSGKNLKAIKAITFLELFTEEMICKFISLACFYREHFNYYTRHLQVLHLYVTLFCPSLCDRLTGEQRAFLWRYSRGANWKEIRRRGGRASSGEESSDEESDEQSDRCSSDSESDEERGEQNDEPLSDPPPQQGAQIGDKIRGGFTSTLHKEISSILTLIKIEHLNSVACGPFIVDIYHPPSNYIIEANAPFQYYLNSERLTALSEWRHKFLARMGFRLIHISHKVWNSLPTEKQRVDYLLRVLPAGMLGRAHPGGKDSTAEFPSEEYPDEEFPCEFPNEEFPCDELHDEEFPCEQFPCEQFPREEYPVSNPPLGVTPC</sequence>
<dbReference type="AlphaFoldDB" id="A5K4P6"/>
<evidence type="ECO:0000313" key="4">
    <source>
        <dbReference type="Proteomes" id="UP000008333"/>
    </source>
</evidence>
<accession>A5K4P6</accession>
<dbReference type="FunCoup" id="A5K4P6">
    <property type="interactions" value="21"/>
</dbReference>
<dbReference type="GeneID" id="5474647"/>
<feature type="compositionally biased region" description="Acidic residues" evidence="1">
    <location>
        <begin position="528"/>
        <end position="542"/>
    </location>
</feature>
<organism evidence="3 4">
    <name type="scientific">Plasmodium vivax (strain Salvador I)</name>
    <dbReference type="NCBI Taxonomy" id="126793"/>
    <lineage>
        <taxon>Eukaryota</taxon>
        <taxon>Sar</taxon>
        <taxon>Alveolata</taxon>
        <taxon>Apicomplexa</taxon>
        <taxon>Aconoidasida</taxon>
        <taxon>Haemosporida</taxon>
        <taxon>Plasmodiidae</taxon>
        <taxon>Plasmodium</taxon>
        <taxon>Plasmodium (Plasmodium)</taxon>
    </lineage>
</organism>
<gene>
    <name evidence="3" type="ORF">PVX_091795</name>
</gene>
<dbReference type="SMART" id="SM00952">
    <property type="entry name" value="RAP"/>
    <property type="match status" value="1"/>
</dbReference>
<evidence type="ECO:0000313" key="3">
    <source>
        <dbReference type="EMBL" id="EDL45624.1"/>
    </source>
</evidence>
<name>A5K4P6_PLAVS</name>
<keyword evidence="4" id="KW-1185">Reference proteome</keyword>
<dbReference type="OMA" id="GPFIVDI"/>
<dbReference type="EMBL" id="AAKM01000005">
    <property type="protein sequence ID" value="EDL45624.1"/>
    <property type="molecule type" value="Genomic_DNA"/>
</dbReference>
<dbReference type="PROSITE" id="PS51286">
    <property type="entry name" value="RAP"/>
    <property type="match status" value="1"/>
</dbReference>
<comment type="caution">
    <text evidence="3">The sequence shown here is derived from an EMBL/GenBank/DDBJ whole genome shotgun (WGS) entry which is preliminary data.</text>
</comment>
<reference evidence="3 4" key="1">
    <citation type="journal article" date="2008" name="Nature">
        <title>Comparative genomics of the neglected human malaria parasite Plasmodium vivax.</title>
        <authorList>
            <person name="Carlton J.M."/>
            <person name="Adams J.H."/>
            <person name="Silva J.C."/>
            <person name="Bidwell S.L."/>
            <person name="Lorenzi H."/>
            <person name="Caler E."/>
            <person name="Crabtree J."/>
            <person name="Angiuoli S.V."/>
            <person name="Merino E.F."/>
            <person name="Amedeo P."/>
            <person name="Cheng Q."/>
            <person name="Coulson R.M."/>
            <person name="Crabb B.S."/>
            <person name="Del Portillo H.A."/>
            <person name="Essien K."/>
            <person name="Feldblyum T.V."/>
            <person name="Fernandez-Becerra C."/>
            <person name="Gilson P.R."/>
            <person name="Gueye A.H."/>
            <person name="Guo X."/>
            <person name="Kang'a S."/>
            <person name="Kooij T.W."/>
            <person name="Korsinczky M."/>
            <person name="Meyer E.V."/>
            <person name="Nene V."/>
            <person name="Paulsen I."/>
            <person name="White O."/>
            <person name="Ralph S.A."/>
            <person name="Ren Q."/>
            <person name="Sargeant T.J."/>
            <person name="Salzberg S.L."/>
            <person name="Stoeckert C.J."/>
            <person name="Sullivan S.A."/>
            <person name="Yamamoto M.M."/>
            <person name="Hoffman S.L."/>
            <person name="Wortman J.R."/>
            <person name="Gardner M.J."/>
            <person name="Galinski M.R."/>
            <person name="Barnwell J.W."/>
            <person name="Fraser-Liggett C.M."/>
        </authorList>
    </citation>
    <scope>NUCLEOTIDE SEQUENCE [LARGE SCALE GENOMIC DNA]</scope>
    <source>
        <strain evidence="3 4">Salvador I</strain>
    </source>
</reference>
<evidence type="ECO:0000259" key="2">
    <source>
        <dbReference type="PROSITE" id="PS51286"/>
    </source>
</evidence>
<dbReference type="KEGG" id="pvx:PVX_091795"/>
<proteinExistence type="predicted"/>
<dbReference type="Gene3D" id="3.40.960.10">
    <property type="entry name" value="VSR Endonuclease"/>
    <property type="match status" value="1"/>
</dbReference>
<dbReference type="Pfam" id="PF08373">
    <property type="entry name" value="RAP"/>
    <property type="match status" value="1"/>
</dbReference>